<comment type="subcellular location">
    <subcellularLocation>
        <location evidence="2">Membrane</location>
    </subcellularLocation>
</comment>
<dbReference type="SUPFAM" id="SSF55874">
    <property type="entry name" value="ATPase domain of HSP90 chaperone/DNA topoisomerase II/histidine kinase"/>
    <property type="match status" value="1"/>
</dbReference>
<keyword evidence="10" id="KW-0812">Transmembrane</keyword>
<organism evidence="13 14">
    <name type="scientific">Methylophaga frappieri (strain ATCC BAA-2434 / DSM 25690 / JAM7)</name>
    <dbReference type="NCBI Taxonomy" id="754477"/>
    <lineage>
        <taxon>Bacteria</taxon>
        <taxon>Pseudomonadati</taxon>
        <taxon>Pseudomonadota</taxon>
        <taxon>Gammaproteobacteria</taxon>
        <taxon>Thiotrichales</taxon>
        <taxon>Piscirickettsiaceae</taxon>
        <taxon>Methylophaga</taxon>
    </lineage>
</organism>
<keyword evidence="7 13" id="KW-0418">Kinase</keyword>
<evidence type="ECO:0000256" key="7">
    <source>
        <dbReference type="ARBA" id="ARBA00022777"/>
    </source>
</evidence>
<comment type="catalytic activity">
    <reaction evidence="1">
        <text>ATP + protein L-histidine = ADP + protein N-phospho-L-histidine.</text>
        <dbReference type="EC" id="2.7.13.3"/>
    </reaction>
</comment>
<dbReference type="AlphaFoldDB" id="I1YLH4"/>
<keyword evidence="4" id="KW-0597">Phosphoprotein</keyword>
<evidence type="ECO:0000256" key="1">
    <source>
        <dbReference type="ARBA" id="ARBA00000085"/>
    </source>
</evidence>
<keyword evidence="8" id="KW-0067">ATP-binding</keyword>
<evidence type="ECO:0000256" key="8">
    <source>
        <dbReference type="ARBA" id="ARBA00022840"/>
    </source>
</evidence>
<protein>
    <recommendedName>
        <fullName evidence="3">histidine kinase</fullName>
        <ecNumber evidence="3">2.7.13.3</ecNumber>
    </recommendedName>
</protein>
<dbReference type="PANTHER" id="PTHR24421:SF10">
    <property type="entry name" value="NITRATE_NITRITE SENSOR PROTEIN NARQ"/>
    <property type="match status" value="1"/>
</dbReference>
<sequence precursor="true">MRLTTYLISVVFICSSLCLITVSAYTLFKANKYTQAQFRHAETSALNTLNLQVTRIATGFEYIKRLPDYILWDEMGNAPGVCISFLAYHSNRQAGRCRGTDIQEVTPAWFETLYWHIFSPQEETKHIIDHVNKAYGELSISQNKSVQVSTAWSAIHQLMSYSLLLFISLSVLLFFSISFVMRPLKLIHSRLNQIAYQNLETSLPNFTIVEWNDTANTVNHMLQRLKQSQKENQQLLFRLMNVQEEERKYLARELHDQLGQSLTGLTASHSLLMKLVDSDSDAIQTTLSRACTVTASMHIQLRHILDYLNPTDIENLGLSACLQSLINYWQQHCPCIHYQLEMSAQLDTVSSANSLQLFRIVQEAVTNIAKHAQAKNAFITIQLDSQKSQLELDIEDDGKLTNVTQLSAGHGLIGISERVEALGAKLTLTSPPDGGLKLNVVMSLNRPDE</sequence>
<dbReference type="EMBL" id="CP003380">
    <property type="protein sequence ID" value="AFJ03767.1"/>
    <property type="molecule type" value="Genomic_DNA"/>
</dbReference>
<dbReference type="eggNOG" id="COG4585">
    <property type="taxonomic scope" value="Bacteria"/>
</dbReference>
<feature type="transmembrane region" description="Helical" evidence="10">
    <location>
        <begin position="161"/>
        <end position="181"/>
    </location>
</feature>
<dbReference type="InterPro" id="IPR003594">
    <property type="entry name" value="HATPase_dom"/>
</dbReference>
<dbReference type="InterPro" id="IPR050482">
    <property type="entry name" value="Sensor_HK_TwoCompSys"/>
</dbReference>
<evidence type="ECO:0000259" key="11">
    <source>
        <dbReference type="PROSITE" id="PS50109"/>
    </source>
</evidence>
<feature type="transmembrane region" description="Helical" evidence="10">
    <location>
        <begin position="6"/>
        <end position="28"/>
    </location>
</feature>
<dbReference type="Proteomes" id="UP000009145">
    <property type="component" value="Chromosome"/>
</dbReference>
<keyword evidence="9" id="KW-0902">Two-component regulatory system</keyword>
<dbReference type="STRING" id="754477.Q7C_2646"/>
<dbReference type="Pfam" id="PF02518">
    <property type="entry name" value="HATPase_c"/>
    <property type="match status" value="1"/>
</dbReference>
<dbReference type="Gene3D" id="3.30.565.10">
    <property type="entry name" value="Histidine kinase-like ATPase, C-terminal domain"/>
    <property type="match status" value="1"/>
</dbReference>
<feature type="domain" description="HAMP" evidence="12">
    <location>
        <begin position="178"/>
        <end position="230"/>
    </location>
</feature>
<dbReference type="EC" id="2.7.13.3" evidence="3"/>
<dbReference type="PROSITE" id="PS50109">
    <property type="entry name" value="HIS_KIN"/>
    <property type="match status" value="1"/>
</dbReference>
<keyword evidence="10" id="KW-1133">Transmembrane helix</keyword>
<dbReference type="KEGG" id="mec:Q7C_2646"/>
<keyword evidence="10" id="KW-0472">Membrane</keyword>
<reference evidence="13 14" key="1">
    <citation type="journal article" date="2012" name="J. Bacteriol.">
        <title>Complete genome sequences of Methylophaga sp. strain JAM1 and Methylophaga sp. strain JAM7.</title>
        <authorList>
            <person name="Villeneuve C."/>
            <person name="Martineau C."/>
            <person name="Mauffrey F."/>
            <person name="Villemur R."/>
        </authorList>
    </citation>
    <scope>NUCLEOTIDE SEQUENCE [LARGE SCALE GENOMIC DNA]</scope>
    <source>
        <strain evidence="13 14">JAM7</strain>
    </source>
</reference>
<dbReference type="PANTHER" id="PTHR24421">
    <property type="entry name" value="NITRATE/NITRITE SENSOR PROTEIN NARX-RELATED"/>
    <property type="match status" value="1"/>
</dbReference>
<feature type="domain" description="Histidine kinase" evidence="11">
    <location>
        <begin position="253"/>
        <end position="446"/>
    </location>
</feature>
<dbReference type="CDD" id="cd16917">
    <property type="entry name" value="HATPase_UhpB-NarQ-NarX-like"/>
    <property type="match status" value="1"/>
</dbReference>
<evidence type="ECO:0000256" key="3">
    <source>
        <dbReference type="ARBA" id="ARBA00012438"/>
    </source>
</evidence>
<keyword evidence="5" id="KW-0808">Transferase</keyword>
<keyword evidence="14" id="KW-1185">Reference proteome</keyword>
<evidence type="ECO:0000259" key="12">
    <source>
        <dbReference type="PROSITE" id="PS50885"/>
    </source>
</evidence>
<evidence type="ECO:0000256" key="5">
    <source>
        <dbReference type="ARBA" id="ARBA00022679"/>
    </source>
</evidence>
<evidence type="ECO:0000256" key="2">
    <source>
        <dbReference type="ARBA" id="ARBA00004370"/>
    </source>
</evidence>
<dbReference type="InterPro" id="IPR003660">
    <property type="entry name" value="HAMP_dom"/>
</dbReference>
<dbReference type="InterPro" id="IPR005467">
    <property type="entry name" value="His_kinase_dom"/>
</dbReference>
<dbReference type="PATRIC" id="fig|754477.3.peg.2602"/>
<evidence type="ECO:0000256" key="4">
    <source>
        <dbReference type="ARBA" id="ARBA00022553"/>
    </source>
</evidence>
<dbReference type="InterPro" id="IPR036890">
    <property type="entry name" value="HATPase_C_sf"/>
</dbReference>
<dbReference type="GO" id="GO:0046983">
    <property type="term" value="F:protein dimerization activity"/>
    <property type="evidence" value="ECO:0007669"/>
    <property type="project" value="InterPro"/>
</dbReference>
<evidence type="ECO:0000256" key="10">
    <source>
        <dbReference type="SAM" id="Phobius"/>
    </source>
</evidence>
<name>I1YLH4_METFJ</name>
<dbReference type="GO" id="GO:0000155">
    <property type="term" value="F:phosphorelay sensor kinase activity"/>
    <property type="evidence" value="ECO:0007669"/>
    <property type="project" value="InterPro"/>
</dbReference>
<evidence type="ECO:0000313" key="13">
    <source>
        <dbReference type="EMBL" id="AFJ03767.1"/>
    </source>
</evidence>
<evidence type="ECO:0000256" key="9">
    <source>
        <dbReference type="ARBA" id="ARBA00023012"/>
    </source>
</evidence>
<evidence type="ECO:0000313" key="14">
    <source>
        <dbReference type="Proteomes" id="UP000009145"/>
    </source>
</evidence>
<dbReference type="Gene3D" id="6.10.340.10">
    <property type="match status" value="1"/>
</dbReference>
<accession>I1YLH4</accession>
<dbReference type="InterPro" id="IPR011712">
    <property type="entry name" value="Sig_transdc_His_kin_sub3_dim/P"/>
</dbReference>
<evidence type="ECO:0000256" key="6">
    <source>
        <dbReference type="ARBA" id="ARBA00022741"/>
    </source>
</evidence>
<gene>
    <name evidence="13" type="ordered locus">Q7C_2646</name>
</gene>
<keyword evidence="6" id="KW-0547">Nucleotide-binding</keyword>
<dbReference type="Gene3D" id="1.20.5.1930">
    <property type="match status" value="1"/>
</dbReference>
<dbReference type="OrthoDB" id="9811306at2"/>
<dbReference type="GO" id="GO:0016020">
    <property type="term" value="C:membrane"/>
    <property type="evidence" value="ECO:0007669"/>
    <property type="project" value="UniProtKB-SubCell"/>
</dbReference>
<dbReference type="Pfam" id="PF07730">
    <property type="entry name" value="HisKA_3"/>
    <property type="match status" value="1"/>
</dbReference>
<dbReference type="GO" id="GO:0005524">
    <property type="term" value="F:ATP binding"/>
    <property type="evidence" value="ECO:0007669"/>
    <property type="project" value="UniProtKB-KW"/>
</dbReference>
<dbReference type="RefSeq" id="WP_014705185.1">
    <property type="nucleotide sequence ID" value="NC_017856.1"/>
</dbReference>
<dbReference type="PROSITE" id="PS50885">
    <property type="entry name" value="HAMP"/>
    <property type="match status" value="1"/>
</dbReference>
<proteinExistence type="predicted"/>
<dbReference type="HOGENOM" id="CLU_045360_1_0_6"/>